<sequence length="487" mass="54605">MNYKNLSIRELHELLRTKKITALDLTKQVIEEMQKDDQPNFLITLPTDDMLRYAQYLDQNFDPNNLLYGIPYVAKDNFSTKNIRTTAGSKILSNYIPNFNATIVELLNQNQAMMAGKVTLDELGMGGTGLHSAYGEISNPYDQKRQIGGSSSGSVYAVAKGLVPFSLGTDTGDSIRKPASYVGIVGFKPTYGAISRYGVIPYAPSLDHAGFFTRNVDDMALIADVTFKKDDKDFTSFETRDQDFLKDINDLKPTTKFAYLKEVQEHLPEKIKRKYEQLFNKLKAKGYEVNEVSFDLDLLNTINPVYMMISYPEAISSHANLSGMGFGMRAEGENYAQIMINSRSKYLGEIVKRRFVIGSLNLKQENQDLYFLKAKRVRRLIANALNDILASDDILILPPSFQPAPLIETALEDDEKADSDFLHDILVMGNFAGIPSITIPFTTEEAMPIGINLNAGVYQDKKLLQAAKVLEDIIGIKDRIVGDKKYD</sequence>
<organism evidence="2 3">
    <name type="scientific">Williamsoniiplasma luminosum</name>
    <dbReference type="NCBI Taxonomy" id="214888"/>
    <lineage>
        <taxon>Bacteria</taxon>
        <taxon>Bacillati</taxon>
        <taxon>Mycoplasmatota</taxon>
        <taxon>Mollicutes</taxon>
        <taxon>Entomoplasmatales</taxon>
        <taxon>Williamsoniiplasma</taxon>
    </lineage>
</organism>
<dbReference type="KEGG" id="elj:ELUMI_v1c00330"/>
<feature type="domain" description="Amidase" evidence="1">
    <location>
        <begin position="25"/>
        <end position="464"/>
    </location>
</feature>
<name>A0A2K8NSD5_9MOLU</name>
<dbReference type="GO" id="GO:0016740">
    <property type="term" value="F:transferase activity"/>
    <property type="evidence" value="ECO:0007669"/>
    <property type="project" value="UniProtKB-KW"/>
</dbReference>
<dbReference type="InterPro" id="IPR000120">
    <property type="entry name" value="Amidase"/>
</dbReference>
<dbReference type="AlphaFoldDB" id="A0A2K8NSD5"/>
<dbReference type="PANTHER" id="PTHR11895">
    <property type="entry name" value="TRANSAMIDASE"/>
    <property type="match status" value="1"/>
</dbReference>
<dbReference type="Gene3D" id="3.90.1300.10">
    <property type="entry name" value="Amidase signature (AS) domain"/>
    <property type="match status" value="1"/>
</dbReference>
<keyword evidence="3" id="KW-1185">Reference proteome</keyword>
<evidence type="ECO:0000259" key="1">
    <source>
        <dbReference type="Pfam" id="PF01425"/>
    </source>
</evidence>
<dbReference type="EMBL" id="CP024963">
    <property type="protein sequence ID" value="ATZ16762.1"/>
    <property type="molecule type" value="Genomic_DNA"/>
</dbReference>
<dbReference type="OrthoDB" id="9811471at2"/>
<dbReference type="PANTHER" id="PTHR11895:SF151">
    <property type="entry name" value="GLUTAMYL-TRNA(GLN) AMIDOTRANSFERASE SUBUNIT A"/>
    <property type="match status" value="1"/>
</dbReference>
<protein>
    <submittedName>
        <fullName evidence="2">Aspartyl/glutamyl-tRNA amidotransferase subunit A</fullName>
    </submittedName>
</protein>
<keyword evidence="2" id="KW-0808">Transferase</keyword>
<accession>A0A2K8NSD5</accession>
<dbReference type="Pfam" id="PF01425">
    <property type="entry name" value="Amidase"/>
    <property type="match status" value="1"/>
</dbReference>
<evidence type="ECO:0000313" key="2">
    <source>
        <dbReference type="EMBL" id="ATZ16762.1"/>
    </source>
</evidence>
<evidence type="ECO:0000313" key="3">
    <source>
        <dbReference type="Proteomes" id="UP000232063"/>
    </source>
</evidence>
<dbReference type="SUPFAM" id="SSF75304">
    <property type="entry name" value="Amidase signature (AS) enzymes"/>
    <property type="match status" value="1"/>
</dbReference>
<dbReference type="InterPro" id="IPR036928">
    <property type="entry name" value="AS_sf"/>
</dbReference>
<dbReference type="RefSeq" id="WP_035018957.1">
    <property type="nucleotide sequence ID" value="NZ_CP024963.1"/>
</dbReference>
<proteinExistence type="predicted"/>
<reference evidence="2 3" key="1">
    <citation type="submission" date="2017-11" db="EMBL/GenBank/DDBJ databases">
        <title>Genome sequence of Entomoplasma luminosum PIMN-1 (ATCC 49195).</title>
        <authorList>
            <person name="Lo W.-S."/>
            <person name="Gasparich G.E."/>
            <person name="Kuo C.-H."/>
        </authorList>
    </citation>
    <scope>NUCLEOTIDE SEQUENCE [LARGE SCALE GENOMIC DNA]</scope>
    <source>
        <strain evidence="2 3">PIMN-1</strain>
    </source>
</reference>
<dbReference type="InterPro" id="IPR023631">
    <property type="entry name" value="Amidase_dom"/>
</dbReference>
<dbReference type="Proteomes" id="UP000232063">
    <property type="component" value="Chromosome"/>
</dbReference>
<gene>
    <name evidence="2" type="primary">gatA</name>
    <name evidence="2" type="ORF">ELUMI_v1c00330</name>
</gene>